<gene>
    <name evidence="3" type="ORF">CPBP_01032</name>
</gene>
<sequence length="177" mass="19466">MFYPIQSIGYTWNTSKKIYGVFSGYSFISRLMIISGVAAFLIFSGLNYSIGFGVLCGLLFWISMIDMYDRIIPDILLIGILLNLWIIGACVYPTSIVLATGLILIKLGLEALYKKTLVGWGDVKLLTLCLAFSPLQSIPALLFISGSIGLIMALLIRSKEFPFAPAIILGFLGTYML</sequence>
<evidence type="ECO:0000313" key="3">
    <source>
        <dbReference type="EMBL" id="QOL20248.1"/>
    </source>
</evidence>
<name>A0A7L9RV62_9PROT</name>
<reference evidence="3 4" key="1">
    <citation type="submission" date="2020-06" db="EMBL/GenBank/DDBJ databases">
        <title>The endosymbiont of the kinetoplastid Bodo saltans is a Paracaedibacter-like alpha-proteobacterium possessing a putative toxin-antitoxin system.</title>
        <authorList>
            <person name="Midha S."/>
            <person name="Rigden D.J."/>
            <person name="Siozios S."/>
            <person name="Hurst G.D.D."/>
            <person name="Jackson A.P."/>
        </authorList>
    </citation>
    <scope>NUCLEOTIDE SEQUENCE [LARGE SCALE GENOMIC DNA]</scope>
    <source>
        <strain evidence="3">Lake Konstanz</strain>
    </source>
</reference>
<dbReference type="EMBL" id="CP054719">
    <property type="protein sequence ID" value="QOL20248.1"/>
    <property type="molecule type" value="Genomic_DNA"/>
</dbReference>
<keyword evidence="1" id="KW-0812">Transmembrane</keyword>
<dbReference type="Gene3D" id="1.20.120.1220">
    <property type="match status" value="1"/>
</dbReference>
<dbReference type="Proteomes" id="UP000594001">
    <property type="component" value="Chromosome"/>
</dbReference>
<feature type="transmembrane region" description="Helical" evidence="1">
    <location>
        <begin position="49"/>
        <end position="68"/>
    </location>
</feature>
<feature type="domain" description="Prepilin type IV endopeptidase peptidase" evidence="2">
    <location>
        <begin position="54"/>
        <end position="154"/>
    </location>
</feature>
<dbReference type="KEGG" id="pbal:CPBP_01032"/>
<dbReference type="Pfam" id="PF01478">
    <property type="entry name" value="Peptidase_A24"/>
    <property type="match status" value="1"/>
</dbReference>
<evidence type="ECO:0000256" key="1">
    <source>
        <dbReference type="SAM" id="Phobius"/>
    </source>
</evidence>
<feature type="transmembrane region" description="Helical" evidence="1">
    <location>
        <begin position="125"/>
        <end position="156"/>
    </location>
</feature>
<feature type="transmembrane region" description="Helical" evidence="1">
    <location>
        <begin position="75"/>
        <end position="105"/>
    </location>
</feature>
<feature type="transmembrane region" description="Helical" evidence="1">
    <location>
        <begin position="21"/>
        <end position="43"/>
    </location>
</feature>
<keyword evidence="1" id="KW-0472">Membrane</keyword>
<dbReference type="GO" id="GO:0004190">
    <property type="term" value="F:aspartic-type endopeptidase activity"/>
    <property type="evidence" value="ECO:0007669"/>
    <property type="project" value="InterPro"/>
</dbReference>
<protein>
    <submittedName>
        <fullName evidence="3">Type 4 prepilin-like proteins leader peptide-processing enzyme</fullName>
    </submittedName>
</protein>
<keyword evidence="4" id="KW-1185">Reference proteome</keyword>
<dbReference type="AlphaFoldDB" id="A0A7L9RV62"/>
<evidence type="ECO:0000313" key="4">
    <source>
        <dbReference type="Proteomes" id="UP000594001"/>
    </source>
</evidence>
<dbReference type="RefSeq" id="WP_350331799.1">
    <property type="nucleotide sequence ID" value="NZ_CP054719.1"/>
</dbReference>
<dbReference type="InterPro" id="IPR000045">
    <property type="entry name" value="Prepilin_IV_endopep_pep"/>
</dbReference>
<keyword evidence="1" id="KW-1133">Transmembrane helix</keyword>
<accession>A0A7L9RV62</accession>
<proteinExistence type="predicted"/>
<organism evidence="3 4">
    <name type="scientific">Candidatus Bodocaedibacter vickermanii</name>
    <dbReference type="NCBI Taxonomy" id="2741701"/>
    <lineage>
        <taxon>Bacteria</taxon>
        <taxon>Pseudomonadati</taxon>
        <taxon>Pseudomonadota</taxon>
        <taxon>Alphaproteobacteria</taxon>
        <taxon>Holosporales</taxon>
        <taxon>Candidatus Paracaedibacteraceae</taxon>
        <taxon>Candidatus Bodocaedibacter</taxon>
    </lineage>
</organism>
<dbReference type="GO" id="GO:0016020">
    <property type="term" value="C:membrane"/>
    <property type="evidence" value="ECO:0007669"/>
    <property type="project" value="InterPro"/>
</dbReference>
<evidence type="ECO:0000259" key="2">
    <source>
        <dbReference type="Pfam" id="PF01478"/>
    </source>
</evidence>